<dbReference type="Pfam" id="PF01453">
    <property type="entry name" value="B_lectin"/>
    <property type="match status" value="1"/>
</dbReference>
<keyword evidence="5" id="KW-0418">Kinase</keyword>
<evidence type="ECO:0000313" key="5">
    <source>
        <dbReference type="EMBL" id="PNX63458.1"/>
    </source>
</evidence>
<proteinExistence type="predicted"/>
<keyword evidence="5" id="KW-0723">Serine/threonine-protein kinase</keyword>
<evidence type="ECO:0000313" key="6">
    <source>
        <dbReference type="Proteomes" id="UP000236291"/>
    </source>
</evidence>
<dbReference type="SUPFAM" id="SSF51110">
    <property type="entry name" value="alpha-D-mannose-specific plant lectins"/>
    <property type="match status" value="1"/>
</dbReference>
<evidence type="ECO:0000256" key="3">
    <source>
        <dbReference type="ARBA" id="ARBA00023180"/>
    </source>
</evidence>
<keyword evidence="5" id="KW-0808">Transferase</keyword>
<feature type="non-terminal residue" evidence="5">
    <location>
        <position position="1"/>
    </location>
</feature>
<dbReference type="InterPro" id="IPR001480">
    <property type="entry name" value="Bulb-type_lectin_dom"/>
</dbReference>
<feature type="domain" description="Bulb-type lectin" evidence="4">
    <location>
        <begin position="1"/>
        <end position="52"/>
    </location>
</feature>
<name>A0A2K3KB18_TRIPR</name>
<dbReference type="Proteomes" id="UP000236291">
    <property type="component" value="Unassembled WGS sequence"/>
</dbReference>
<evidence type="ECO:0000256" key="2">
    <source>
        <dbReference type="ARBA" id="ARBA00023157"/>
    </source>
</evidence>
<keyword evidence="1" id="KW-0732">Signal</keyword>
<keyword evidence="2" id="KW-1015">Disulfide bond</keyword>
<reference evidence="5 6" key="1">
    <citation type="journal article" date="2014" name="Am. J. Bot.">
        <title>Genome assembly and annotation for red clover (Trifolium pratense; Fabaceae).</title>
        <authorList>
            <person name="Istvanek J."/>
            <person name="Jaros M."/>
            <person name="Krenek A."/>
            <person name="Repkova J."/>
        </authorList>
    </citation>
    <scope>NUCLEOTIDE SEQUENCE [LARGE SCALE GENOMIC DNA]</scope>
    <source>
        <strain evidence="6">cv. Tatra</strain>
        <tissue evidence="5">Young leaves</tissue>
    </source>
</reference>
<evidence type="ECO:0000259" key="4">
    <source>
        <dbReference type="PROSITE" id="PS50927"/>
    </source>
</evidence>
<dbReference type="PROSITE" id="PS50927">
    <property type="entry name" value="BULB_LECTIN"/>
    <property type="match status" value="1"/>
</dbReference>
<comment type="caution">
    <text evidence="5">The sequence shown here is derived from an EMBL/GenBank/DDBJ whole genome shotgun (WGS) entry which is preliminary data.</text>
</comment>
<protein>
    <submittedName>
        <fullName evidence="5">Serine/threonine protein kinase</fullName>
    </submittedName>
</protein>
<sequence>RNTPVQHSTAMLKLNDQGTIVILDGIKGIIWNSNSSRIGVKPVVQLLDSAEM</sequence>
<dbReference type="InterPro" id="IPR036426">
    <property type="entry name" value="Bulb-type_lectin_dom_sf"/>
</dbReference>
<reference evidence="5 6" key="2">
    <citation type="journal article" date="2017" name="Front. Plant Sci.">
        <title>Gene Classification and Mining of Molecular Markers Useful in Red Clover (Trifolium pratense) Breeding.</title>
        <authorList>
            <person name="Istvanek J."/>
            <person name="Dluhosova J."/>
            <person name="Dluhos P."/>
            <person name="Patkova L."/>
            <person name="Nedelnik J."/>
            <person name="Repkova J."/>
        </authorList>
    </citation>
    <scope>NUCLEOTIDE SEQUENCE [LARGE SCALE GENOMIC DNA]</scope>
    <source>
        <strain evidence="6">cv. Tatra</strain>
        <tissue evidence="5">Young leaves</tissue>
    </source>
</reference>
<evidence type="ECO:0000256" key="1">
    <source>
        <dbReference type="ARBA" id="ARBA00022729"/>
    </source>
</evidence>
<accession>A0A2K3KB18</accession>
<keyword evidence="3" id="KW-0325">Glycoprotein</keyword>
<organism evidence="5 6">
    <name type="scientific">Trifolium pratense</name>
    <name type="common">Red clover</name>
    <dbReference type="NCBI Taxonomy" id="57577"/>
    <lineage>
        <taxon>Eukaryota</taxon>
        <taxon>Viridiplantae</taxon>
        <taxon>Streptophyta</taxon>
        <taxon>Embryophyta</taxon>
        <taxon>Tracheophyta</taxon>
        <taxon>Spermatophyta</taxon>
        <taxon>Magnoliopsida</taxon>
        <taxon>eudicotyledons</taxon>
        <taxon>Gunneridae</taxon>
        <taxon>Pentapetalae</taxon>
        <taxon>rosids</taxon>
        <taxon>fabids</taxon>
        <taxon>Fabales</taxon>
        <taxon>Fabaceae</taxon>
        <taxon>Papilionoideae</taxon>
        <taxon>50 kb inversion clade</taxon>
        <taxon>NPAAA clade</taxon>
        <taxon>Hologalegina</taxon>
        <taxon>IRL clade</taxon>
        <taxon>Trifolieae</taxon>
        <taxon>Trifolium</taxon>
    </lineage>
</organism>
<dbReference type="EMBL" id="ASHM01155588">
    <property type="protein sequence ID" value="PNX63458.1"/>
    <property type="molecule type" value="Genomic_DNA"/>
</dbReference>
<dbReference type="GO" id="GO:0004674">
    <property type="term" value="F:protein serine/threonine kinase activity"/>
    <property type="evidence" value="ECO:0007669"/>
    <property type="project" value="UniProtKB-KW"/>
</dbReference>
<gene>
    <name evidence="5" type="ORF">L195_g061638</name>
</gene>
<dbReference type="AlphaFoldDB" id="A0A2K3KB18"/>